<feature type="signal peptide" evidence="1">
    <location>
        <begin position="1"/>
        <end position="21"/>
    </location>
</feature>
<dbReference type="Proteomes" id="UP000297394">
    <property type="component" value="Unassembled WGS sequence"/>
</dbReference>
<dbReference type="RefSeq" id="WP_135749984.1">
    <property type="nucleotide sequence ID" value="NZ_RQFL01000024.1"/>
</dbReference>
<evidence type="ECO:0000313" key="4">
    <source>
        <dbReference type="Proteomes" id="UP000297394"/>
    </source>
</evidence>
<dbReference type="EMBL" id="RQFL01000024">
    <property type="protein sequence ID" value="TGK90595.1"/>
    <property type="molecule type" value="Genomic_DNA"/>
</dbReference>
<evidence type="ECO:0000256" key="1">
    <source>
        <dbReference type="SAM" id="SignalP"/>
    </source>
</evidence>
<reference evidence="4 5" key="2">
    <citation type="journal article" date="2019" name="PLoS Negl. Trop. Dis.">
        <title>Revisiting the worldwide diversity of Leptospira species in the environment.</title>
        <authorList>
            <person name="Vincent A.T."/>
            <person name="Schiettekatte O."/>
            <person name="Bourhy P."/>
            <person name="Veyrier F.J."/>
            <person name="Picardeau M."/>
        </authorList>
    </citation>
    <scope>NUCLEOTIDE SEQUENCE [LARGE SCALE GENOMIC DNA]</scope>
    <source>
        <strain evidence="2 4">201800280</strain>
        <strain evidence="5">201800281</strain>
    </source>
</reference>
<accession>A0A4R9IL08</accession>
<reference evidence="3" key="1">
    <citation type="submission" date="2018-10" db="EMBL/GenBank/DDBJ databases">
        <authorList>
            <person name="Vincent A.T."/>
            <person name="Schiettekatte O."/>
            <person name="Bourhy P."/>
            <person name="Veyrier F.J."/>
            <person name="Picardeau M."/>
        </authorList>
    </citation>
    <scope>NUCLEOTIDE SEQUENCE</scope>
    <source>
        <strain evidence="3">201800281</strain>
    </source>
</reference>
<comment type="caution">
    <text evidence="2">The sequence shown here is derived from an EMBL/GenBank/DDBJ whole genome shotgun (WGS) entry which is preliminary data.</text>
</comment>
<evidence type="ECO:0000313" key="5">
    <source>
        <dbReference type="Proteomes" id="UP000297918"/>
    </source>
</evidence>
<evidence type="ECO:0000313" key="2">
    <source>
        <dbReference type="EMBL" id="TGK84828.1"/>
    </source>
</evidence>
<sequence>MSSVSAKILVVFSLISATVLASSCNLFCELNDLEKIATSLQLNVVPCHDSEESSESAGCEWDSGTLDLSRKDKLTNLTVYFSLLQYCISFFDRKVDFKKDLFTLTYFEVFLQIPSDTIQSINSVRIII</sequence>
<proteinExistence type="predicted"/>
<organism evidence="2 4">
    <name type="scientific">Leptospira bourretii</name>
    <dbReference type="NCBI Taxonomy" id="2484962"/>
    <lineage>
        <taxon>Bacteria</taxon>
        <taxon>Pseudomonadati</taxon>
        <taxon>Spirochaetota</taxon>
        <taxon>Spirochaetia</taxon>
        <taxon>Leptospirales</taxon>
        <taxon>Leptospiraceae</taxon>
        <taxon>Leptospira</taxon>
    </lineage>
</organism>
<dbReference type="EMBL" id="RQFM01000022">
    <property type="protein sequence ID" value="TGK84828.1"/>
    <property type="molecule type" value="Genomic_DNA"/>
</dbReference>
<protein>
    <recommendedName>
        <fullName evidence="6">Lipoprotein</fullName>
    </recommendedName>
</protein>
<dbReference type="AlphaFoldDB" id="A0A4R9IL08"/>
<dbReference type="PROSITE" id="PS51257">
    <property type="entry name" value="PROKAR_LIPOPROTEIN"/>
    <property type="match status" value="1"/>
</dbReference>
<name>A0A4R9IL08_9LEPT</name>
<evidence type="ECO:0008006" key="6">
    <source>
        <dbReference type="Google" id="ProtNLM"/>
    </source>
</evidence>
<gene>
    <name evidence="2" type="ORF">EHQ23_09025</name>
    <name evidence="3" type="ORF">EHQ26_10625</name>
</gene>
<keyword evidence="5" id="KW-1185">Reference proteome</keyword>
<dbReference type="Proteomes" id="UP000297918">
    <property type="component" value="Unassembled WGS sequence"/>
</dbReference>
<dbReference type="OrthoDB" id="340786at2"/>
<feature type="chain" id="PRO_5043195334" description="Lipoprotein" evidence="1">
    <location>
        <begin position="22"/>
        <end position="128"/>
    </location>
</feature>
<keyword evidence="1" id="KW-0732">Signal</keyword>
<evidence type="ECO:0000313" key="3">
    <source>
        <dbReference type="EMBL" id="TGK90595.1"/>
    </source>
</evidence>